<dbReference type="Pfam" id="PF10253">
    <property type="entry name" value="PRCC"/>
    <property type="match status" value="1"/>
</dbReference>
<dbReference type="PANTHER" id="PTHR13621">
    <property type="entry name" value="PROLINE-RICH PROTEIN PRCC"/>
    <property type="match status" value="1"/>
</dbReference>
<dbReference type="Proteomes" id="UP001140011">
    <property type="component" value="Unassembled WGS sequence"/>
</dbReference>
<feature type="region of interest" description="Disordered" evidence="1">
    <location>
        <begin position="384"/>
        <end position="412"/>
    </location>
</feature>
<sequence>MSLSLVPEYASSESGSDSELDGEKSNTEKVPTRMTTTTESTPAIPPASRELGAKLASVLPPPKHRATTDSNKVQIVADFGRPDQAQIGSGGSEASSSLVTPATKPSDSSAKRQAGGLFSELLNILPAPKNSRFGTSAVAKATSVSSSVNVDRAEAKPVPVSTPALQSLIPHSISSKRRGKMAATSTLAKGKAAVKVATRGDNADADSGSEPDAADDVVAEAKPAVSSSGPFFTIGAAEARADESSESEGACVVDLSADNSGTGQTQPQSAASELHYDPNSGYYYSYANERYYYYDAENGEYVDTQTLYPEDQGEHEPGEQGTTDHSSTVSRIDPSDLQRLIGRGALKRGEMQEMATAAIKNVSLAAQLHNSGYSDMRMAAEFSAQRSAEQQRQDSKHIIVGDESDKKKKKSKNNIMYLALQAQEQEAKLKDAHANRQRAKKAARAKYGY</sequence>
<dbReference type="EMBL" id="JANBUH010000054">
    <property type="protein sequence ID" value="KAJ2755643.1"/>
    <property type="molecule type" value="Genomic_DNA"/>
</dbReference>
<evidence type="ECO:0008006" key="4">
    <source>
        <dbReference type="Google" id="ProtNLM"/>
    </source>
</evidence>
<feature type="region of interest" description="Disordered" evidence="1">
    <location>
        <begin position="78"/>
        <end position="112"/>
    </location>
</feature>
<feature type="region of interest" description="Disordered" evidence="1">
    <location>
        <begin position="1"/>
        <end position="54"/>
    </location>
</feature>
<keyword evidence="3" id="KW-1185">Reference proteome</keyword>
<dbReference type="AlphaFoldDB" id="A0A9W8LD61"/>
<feature type="compositionally biased region" description="Polar residues" evidence="1">
    <location>
        <begin position="92"/>
        <end position="108"/>
    </location>
</feature>
<evidence type="ECO:0000313" key="2">
    <source>
        <dbReference type="EMBL" id="KAJ2755643.1"/>
    </source>
</evidence>
<dbReference type="OrthoDB" id="5577782at2759"/>
<feature type="compositionally biased region" description="Low complexity" evidence="1">
    <location>
        <begin position="32"/>
        <end position="41"/>
    </location>
</feature>
<evidence type="ECO:0000256" key="1">
    <source>
        <dbReference type="SAM" id="MobiDB-lite"/>
    </source>
</evidence>
<dbReference type="GO" id="GO:0005634">
    <property type="term" value="C:nucleus"/>
    <property type="evidence" value="ECO:0007669"/>
    <property type="project" value="TreeGrafter"/>
</dbReference>
<protein>
    <recommendedName>
        <fullName evidence="4">Proline-rich protein PRCC</fullName>
    </recommendedName>
</protein>
<feature type="region of interest" description="Disordered" evidence="1">
    <location>
        <begin position="309"/>
        <end position="335"/>
    </location>
</feature>
<feature type="compositionally biased region" description="Basic and acidic residues" evidence="1">
    <location>
        <begin position="21"/>
        <end position="31"/>
    </location>
</feature>
<feature type="compositionally biased region" description="Basic residues" evidence="1">
    <location>
        <begin position="435"/>
        <end position="449"/>
    </location>
</feature>
<feature type="region of interest" description="Disordered" evidence="1">
    <location>
        <begin position="255"/>
        <end position="275"/>
    </location>
</feature>
<feature type="region of interest" description="Disordered" evidence="1">
    <location>
        <begin position="428"/>
        <end position="449"/>
    </location>
</feature>
<organism evidence="2 3">
    <name type="scientific">Coemansia pectinata</name>
    <dbReference type="NCBI Taxonomy" id="1052879"/>
    <lineage>
        <taxon>Eukaryota</taxon>
        <taxon>Fungi</taxon>
        <taxon>Fungi incertae sedis</taxon>
        <taxon>Zoopagomycota</taxon>
        <taxon>Kickxellomycotina</taxon>
        <taxon>Kickxellomycetes</taxon>
        <taxon>Kickxellales</taxon>
        <taxon>Kickxellaceae</taxon>
        <taxon>Coemansia</taxon>
    </lineage>
</organism>
<evidence type="ECO:0000313" key="3">
    <source>
        <dbReference type="Proteomes" id="UP001140011"/>
    </source>
</evidence>
<accession>A0A9W8LD61</accession>
<dbReference type="InterPro" id="IPR018800">
    <property type="entry name" value="PRCC"/>
</dbReference>
<feature type="compositionally biased region" description="Polar residues" evidence="1">
    <location>
        <begin position="320"/>
        <end position="330"/>
    </location>
</feature>
<dbReference type="CDD" id="cd16074">
    <property type="entry name" value="OCRE"/>
    <property type="match status" value="1"/>
</dbReference>
<dbReference type="PANTHER" id="PTHR13621:SF2">
    <property type="entry name" value="PROLINE-RICH PROTEIN PRCC"/>
    <property type="match status" value="1"/>
</dbReference>
<reference evidence="2" key="1">
    <citation type="submission" date="2022-07" db="EMBL/GenBank/DDBJ databases">
        <title>Phylogenomic reconstructions and comparative analyses of Kickxellomycotina fungi.</title>
        <authorList>
            <person name="Reynolds N.K."/>
            <person name="Stajich J.E."/>
            <person name="Barry K."/>
            <person name="Grigoriev I.V."/>
            <person name="Crous P."/>
            <person name="Smith M.E."/>
        </authorList>
    </citation>
    <scope>NUCLEOTIDE SEQUENCE</scope>
    <source>
        <strain evidence="2">BCRC 34297</strain>
    </source>
</reference>
<feature type="compositionally biased region" description="Basic and acidic residues" evidence="1">
    <location>
        <begin position="389"/>
        <end position="406"/>
    </location>
</feature>
<proteinExistence type="predicted"/>
<comment type="caution">
    <text evidence="2">The sequence shown here is derived from an EMBL/GenBank/DDBJ whole genome shotgun (WGS) entry which is preliminary data.</text>
</comment>
<feature type="compositionally biased region" description="Polar residues" evidence="1">
    <location>
        <begin position="257"/>
        <end position="271"/>
    </location>
</feature>
<gene>
    <name evidence="2" type="ORF">GGI19_001492</name>
</gene>
<name>A0A9W8LD61_9FUNG</name>